<comment type="caution">
    <text evidence="2">The sequence shown here is derived from an EMBL/GenBank/DDBJ whole genome shotgun (WGS) entry which is preliminary data.</text>
</comment>
<gene>
    <name evidence="2" type="ORF">DDE83_003307</name>
</gene>
<evidence type="ECO:0000313" key="3">
    <source>
        <dbReference type="Proteomes" id="UP000249619"/>
    </source>
</evidence>
<dbReference type="EMBL" id="QGDH01000037">
    <property type="protein sequence ID" value="RAR13308.1"/>
    <property type="molecule type" value="Genomic_DNA"/>
</dbReference>
<name>A0A364N7I6_STELY</name>
<keyword evidence="3" id="KW-1185">Reference proteome</keyword>
<reference evidence="3" key="1">
    <citation type="submission" date="2018-05" db="EMBL/GenBank/DDBJ databases">
        <title>Draft genome sequence of Stemphylium lycopersici strain CIDEFI 213.</title>
        <authorList>
            <person name="Medina R."/>
            <person name="Franco M.E.E."/>
            <person name="Lucentini C.G."/>
            <person name="Saparrat M.C.N."/>
            <person name="Balatti P.A."/>
        </authorList>
    </citation>
    <scope>NUCLEOTIDE SEQUENCE [LARGE SCALE GENOMIC DNA]</scope>
    <source>
        <strain evidence="3">CIDEFI 213</strain>
    </source>
</reference>
<protein>
    <submittedName>
        <fullName evidence="2">Uncharacterized protein</fullName>
    </submittedName>
</protein>
<dbReference type="OrthoDB" id="3753180at2759"/>
<keyword evidence="1" id="KW-0732">Signal</keyword>
<sequence>MYLNLLVSALAATALAAPLTKRGIPKTGESDTWHPVAGTETTCDTSSGKSISFMRGPQIETVLDNACAAMMPRCAYSDRVPEGTFCAATIDWSLDGAKSSTQHANVVDSHGNSISGWDIKFDVTPAAQSKNSAGVRWRKEDCYGYFAHMLQKSEPEGCHNGVASGVGSVKVGGNSTLAGTELKVSIVHREGSA</sequence>
<dbReference type="AlphaFoldDB" id="A0A364N7I6"/>
<organism evidence="2 3">
    <name type="scientific">Stemphylium lycopersici</name>
    <name type="common">Tomato gray leaf spot disease fungus</name>
    <name type="synonym">Thyrospora lycopersici</name>
    <dbReference type="NCBI Taxonomy" id="183478"/>
    <lineage>
        <taxon>Eukaryota</taxon>
        <taxon>Fungi</taxon>
        <taxon>Dikarya</taxon>
        <taxon>Ascomycota</taxon>
        <taxon>Pezizomycotina</taxon>
        <taxon>Dothideomycetes</taxon>
        <taxon>Pleosporomycetidae</taxon>
        <taxon>Pleosporales</taxon>
        <taxon>Pleosporineae</taxon>
        <taxon>Pleosporaceae</taxon>
        <taxon>Stemphylium</taxon>
    </lineage>
</organism>
<proteinExistence type="predicted"/>
<accession>A0A364N7I6</accession>
<evidence type="ECO:0000313" key="2">
    <source>
        <dbReference type="EMBL" id="RAR13308.1"/>
    </source>
</evidence>
<evidence type="ECO:0000256" key="1">
    <source>
        <dbReference type="SAM" id="SignalP"/>
    </source>
</evidence>
<feature type="signal peptide" evidence="1">
    <location>
        <begin position="1"/>
        <end position="16"/>
    </location>
</feature>
<dbReference type="Proteomes" id="UP000249619">
    <property type="component" value="Unassembled WGS sequence"/>
</dbReference>
<feature type="chain" id="PRO_5017073565" evidence="1">
    <location>
        <begin position="17"/>
        <end position="193"/>
    </location>
</feature>